<gene>
    <name evidence="8" type="ORF">LAZ67_13002380</name>
</gene>
<dbReference type="PANTHER" id="PTHR24345:SF0">
    <property type="entry name" value="CELL CYCLE SERINE_THREONINE-PROTEIN KINASE CDC5_MSD2"/>
    <property type="match status" value="1"/>
</dbReference>
<dbReference type="Pfam" id="PF00069">
    <property type="entry name" value="Pkinase"/>
    <property type="match status" value="2"/>
</dbReference>
<dbReference type="Gene3D" id="1.10.510.10">
    <property type="entry name" value="Transferase(Phosphotransferase) domain 1"/>
    <property type="match status" value="2"/>
</dbReference>
<dbReference type="PROSITE" id="PS00108">
    <property type="entry name" value="PROTEIN_KINASE_ST"/>
    <property type="match status" value="1"/>
</dbReference>
<dbReference type="SUPFAM" id="SSF56112">
    <property type="entry name" value="Protein kinase-like (PK-like)"/>
    <property type="match status" value="2"/>
</dbReference>
<dbReference type="InterPro" id="IPR011009">
    <property type="entry name" value="Kinase-like_dom_sf"/>
</dbReference>
<evidence type="ECO:0000256" key="3">
    <source>
        <dbReference type="ARBA" id="ARBA00022741"/>
    </source>
</evidence>
<keyword evidence="4" id="KW-0418">Kinase</keyword>
<evidence type="ECO:0000313" key="8">
    <source>
        <dbReference type="EMBL" id="UYV76067.1"/>
    </source>
</evidence>
<feature type="binding site" evidence="6">
    <location>
        <position position="286"/>
    </location>
    <ligand>
        <name>ATP</name>
        <dbReference type="ChEBI" id="CHEBI:30616"/>
    </ligand>
</feature>
<dbReference type="InterPro" id="IPR000719">
    <property type="entry name" value="Prot_kinase_dom"/>
</dbReference>
<dbReference type="EMBL" id="CP092875">
    <property type="protein sequence ID" value="UYV76067.1"/>
    <property type="molecule type" value="Genomic_DNA"/>
</dbReference>
<keyword evidence="2" id="KW-0808">Transferase</keyword>
<evidence type="ECO:0000256" key="2">
    <source>
        <dbReference type="ARBA" id="ARBA00022679"/>
    </source>
</evidence>
<dbReference type="PROSITE" id="PS50011">
    <property type="entry name" value="PROTEIN_KINASE_DOM"/>
    <property type="match status" value="2"/>
</dbReference>
<evidence type="ECO:0000256" key="4">
    <source>
        <dbReference type="ARBA" id="ARBA00022777"/>
    </source>
</evidence>
<organism evidence="8 9">
    <name type="scientific">Cordylochernes scorpioides</name>
    <dbReference type="NCBI Taxonomy" id="51811"/>
    <lineage>
        <taxon>Eukaryota</taxon>
        <taxon>Metazoa</taxon>
        <taxon>Ecdysozoa</taxon>
        <taxon>Arthropoda</taxon>
        <taxon>Chelicerata</taxon>
        <taxon>Arachnida</taxon>
        <taxon>Pseudoscorpiones</taxon>
        <taxon>Cheliferoidea</taxon>
        <taxon>Chernetidae</taxon>
        <taxon>Cordylochernes</taxon>
    </lineage>
</organism>
<dbReference type="CDD" id="cd00180">
    <property type="entry name" value="PKc"/>
    <property type="match status" value="1"/>
</dbReference>
<evidence type="ECO:0000313" key="9">
    <source>
        <dbReference type="Proteomes" id="UP001235939"/>
    </source>
</evidence>
<keyword evidence="5 6" id="KW-0067">ATP-binding</keyword>
<evidence type="ECO:0000256" key="1">
    <source>
        <dbReference type="ARBA" id="ARBA00022527"/>
    </source>
</evidence>
<name>A0ABY6L776_9ARAC</name>
<dbReference type="InterPro" id="IPR017441">
    <property type="entry name" value="Protein_kinase_ATP_BS"/>
</dbReference>
<feature type="domain" description="Protein kinase" evidence="7">
    <location>
        <begin position="40"/>
        <end position="278"/>
    </location>
</feature>
<dbReference type="SMART" id="SM00220">
    <property type="entry name" value="S_TKc"/>
    <property type="match status" value="2"/>
</dbReference>
<dbReference type="PANTHER" id="PTHR24345">
    <property type="entry name" value="SERINE/THREONINE-PROTEIN KINASE PLK"/>
    <property type="match status" value="1"/>
</dbReference>
<reference evidence="8 9" key="1">
    <citation type="submission" date="2022-01" db="EMBL/GenBank/DDBJ databases">
        <title>A chromosomal length assembly of Cordylochernes scorpioides.</title>
        <authorList>
            <person name="Zeh D."/>
            <person name="Zeh J."/>
        </authorList>
    </citation>
    <scope>NUCLEOTIDE SEQUENCE [LARGE SCALE GENOMIC DNA]</scope>
    <source>
        <strain evidence="8">IN4F17</strain>
        <tissue evidence="8">Whole Body</tissue>
    </source>
</reference>
<evidence type="ECO:0000259" key="7">
    <source>
        <dbReference type="PROSITE" id="PS50011"/>
    </source>
</evidence>
<dbReference type="InterPro" id="IPR008271">
    <property type="entry name" value="Ser/Thr_kinase_AS"/>
</dbReference>
<dbReference type="Proteomes" id="UP001235939">
    <property type="component" value="Chromosome 13"/>
</dbReference>
<feature type="domain" description="Protein kinase" evidence="7">
    <location>
        <begin position="257"/>
        <end position="499"/>
    </location>
</feature>
<evidence type="ECO:0000256" key="5">
    <source>
        <dbReference type="ARBA" id="ARBA00022840"/>
    </source>
</evidence>
<keyword evidence="1" id="KW-0723">Serine/threonine-protein kinase</keyword>
<accession>A0ABY6L776</accession>
<evidence type="ECO:0000256" key="6">
    <source>
        <dbReference type="PROSITE-ProRule" id="PRU10141"/>
    </source>
</evidence>
<sequence>MFTKVIDALFKTKKSTSFDAKKLYSQVEGIITNEATGRKFEKGKLLGEGGNGCCFKVRDMESNETFACKVSKKGKHSLYEATMLKSLNHRNIVKYYEHFCDEKVQYIIMECCDSSLYDICLEEEIDLNLIRYYVRQIATACHYLHTEKYIVHADLKPENILLKDGVVKLADFGHSRKLSSVNEKLTHKGGTLVFKAPEIIMKQLCGVENDCWALGCTTFQLFEDEMSKSKKYNSFDADKLYSQVDKIIANKGTGLNYEKGRLLGKGGYGCCFEVHDTETNETFACKASKKTKHALYEAKMLKSLNHPYIVKCFQHFCNEKFQYILMERCDSSLYDICLEKEKDVNLIQNYVHQIAKACHYLHTKKHIIHADLKPGNILLKDGVVKLTDFGNSRRLSSRNEKLTHKGGTTGFMAPEIILKQLCGVEIDCWALGCTIFQLLEGIPVFTRKNTEELERIFINDTFQVPLTSCSEANTLISGLLETNPQLRFTMKDVLKSAFVKQSVMDERNFSTGNKFKTLWRQLFKFIY</sequence>
<proteinExistence type="predicted"/>
<keyword evidence="9" id="KW-1185">Reference proteome</keyword>
<keyword evidence="3 6" id="KW-0547">Nucleotide-binding</keyword>
<dbReference type="PROSITE" id="PS00107">
    <property type="entry name" value="PROTEIN_KINASE_ATP"/>
    <property type="match status" value="1"/>
</dbReference>
<protein>
    <submittedName>
        <fullName evidence="8">PLK1</fullName>
    </submittedName>
</protein>